<dbReference type="InterPro" id="IPR044992">
    <property type="entry name" value="ChyE-like"/>
</dbReference>
<dbReference type="OrthoDB" id="9807137at2"/>
<reference evidence="2 3" key="1">
    <citation type="submission" date="2019-04" db="EMBL/GenBank/DDBJ databases">
        <title>Cohnella sp. nov. isolated from preserved vegetables.</title>
        <authorList>
            <person name="Lin S.-Y."/>
            <person name="Hung M.-H."/>
            <person name="Young C.-C."/>
        </authorList>
    </citation>
    <scope>NUCLEOTIDE SEQUENCE [LARGE SCALE GENOMIC DNA]</scope>
    <source>
        <strain evidence="2 3">CC-MHH1044</strain>
    </source>
</reference>
<dbReference type="PROSITE" id="PS51273">
    <property type="entry name" value="GATASE_TYPE_1"/>
    <property type="match status" value="1"/>
</dbReference>
<dbReference type="InterPro" id="IPR017926">
    <property type="entry name" value="GATASE"/>
</dbReference>
<accession>A0A4S4BQL9</accession>
<protein>
    <submittedName>
        <fullName evidence="2">Amidotransferase</fullName>
    </submittedName>
</protein>
<feature type="domain" description="Glutamine amidotransferase" evidence="1">
    <location>
        <begin position="43"/>
        <end position="180"/>
    </location>
</feature>
<dbReference type="Gene3D" id="3.40.50.880">
    <property type="match status" value="1"/>
</dbReference>
<dbReference type="EMBL" id="SSOB01000025">
    <property type="protein sequence ID" value="THF76420.1"/>
    <property type="molecule type" value="Genomic_DNA"/>
</dbReference>
<organism evidence="2 3">
    <name type="scientific">Cohnella fermenti</name>
    <dbReference type="NCBI Taxonomy" id="2565925"/>
    <lineage>
        <taxon>Bacteria</taxon>
        <taxon>Bacillati</taxon>
        <taxon>Bacillota</taxon>
        <taxon>Bacilli</taxon>
        <taxon>Bacillales</taxon>
        <taxon>Paenibacillaceae</taxon>
        <taxon>Cohnella</taxon>
    </lineage>
</organism>
<dbReference type="Proteomes" id="UP000310636">
    <property type="component" value="Unassembled WGS sequence"/>
</dbReference>
<dbReference type="SUPFAM" id="SSF52317">
    <property type="entry name" value="Class I glutamine amidotransferase-like"/>
    <property type="match status" value="1"/>
</dbReference>
<evidence type="ECO:0000313" key="3">
    <source>
        <dbReference type="Proteomes" id="UP000310636"/>
    </source>
</evidence>
<dbReference type="FunFam" id="3.40.50.880:FF:000033">
    <property type="entry name" value="Glutamine amidotransferase class-I"/>
    <property type="match status" value="1"/>
</dbReference>
<dbReference type="PANTHER" id="PTHR42695">
    <property type="entry name" value="GLUTAMINE AMIDOTRANSFERASE YLR126C-RELATED"/>
    <property type="match status" value="1"/>
</dbReference>
<dbReference type="Pfam" id="PF00117">
    <property type="entry name" value="GATase"/>
    <property type="match status" value="1"/>
</dbReference>
<gene>
    <name evidence="2" type="ORF">E6C55_19325</name>
</gene>
<dbReference type="AlphaFoldDB" id="A0A4S4BQL9"/>
<keyword evidence="3" id="KW-1185">Reference proteome</keyword>
<proteinExistence type="predicted"/>
<dbReference type="GO" id="GO:0016740">
    <property type="term" value="F:transferase activity"/>
    <property type="evidence" value="ECO:0007669"/>
    <property type="project" value="UniProtKB-KW"/>
</dbReference>
<dbReference type="CDD" id="cd01741">
    <property type="entry name" value="GATase1_1"/>
    <property type="match status" value="1"/>
</dbReference>
<dbReference type="InterPro" id="IPR029062">
    <property type="entry name" value="Class_I_gatase-like"/>
</dbReference>
<dbReference type="PANTHER" id="PTHR42695:SF5">
    <property type="entry name" value="GLUTAMINE AMIDOTRANSFERASE YLR126C-RELATED"/>
    <property type="match status" value="1"/>
</dbReference>
<comment type="caution">
    <text evidence="2">The sequence shown here is derived from an EMBL/GenBank/DDBJ whole genome shotgun (WGS) entry which is preliminary data.</text>
</comment>
<dbReference type="GO" id="GO:0005829">
    <property type="term" value="C:cytosol"/>
    <property type="evidence" value="ECO:0007669"/>
    <property type="project" value="TreeGrafter"/>
</dbReference>
<evidence type="ECO:0000313" key="2">
    <source>
        <dbReference type="EMBL" id="THF76420.1"/>
    </source>
</evidence>
<keyword evidence="2" id="KW-0808">Transferase</keyword>
<name>A0A4S4BQL9_9BACL</name>
<dbReference type="RefSeq" id="WP_136371452.1">
    <property type="nucleotide sequence ID" value="NZ_SSOB01000025.1"/>
</dbReference>
<sequence length="232" mass="25691">MRIQFAQHVPFEDPGAILQWAITKGHEYAITRFYEGDALPAPDSWDTLILMGGPMSIHDEHEYAWLKQEKEVIAQAVSRGKNVVGFCLGAQLIAAALGANVYPNTHKEIGWFPIRLTPEGLSSLHAPGQAWPAELPVFHWHGETFDLPEGAVLLASSAACQHQAFAYGSSVFGFQFHLEMLEDNILSIIENCGDELKEAPYIQSKAEILKTSREEVDRATAVLYKFLDKLGG</sequence>
<evidence type="ECO:0000259" key="1">
    <source>
        <dbReference type="Pfam" id="PF00117"/>
    </source>
</evidence>